<dbReference type="STRING" id="1423730.FC75_GL000400"/>
<comment type="function">
    <text evidence="10">DNA repair enzyme that has both DNA N-glycosylase activity and AP-lyase activity. The DNA N-glycosylase activity releases various damaged pyrimidines from DNA by cleaving the N-glycosidic bond, leaving an AP (apurinic/apyrimidinic) site. The AP-lyase activity cleaves the phosphodiester bond 3' to the AP site by a beta-elimination, leaving a 3'-terminal unsaturated sugar and a product with a terminal 5'-phosphate.</text>
</comment>
<keyword evidence="13" id="KW-1185">Reference proteome</keyword>
<dbReference type="PANTHER" id="PTHR10359:SF18">
    <property type="entry name" value="ENDONUCLEASE III"/>
    <property type="match status" value="1"/>
</dbReference>
<evidence type="ECO:0000256" key="10">
    <source>
        <dbReference type="HAMAP-Rule" id="MF_00942"/>
    </source>
</evidence>
<keyword evidence="9 10" id="KW-0326">Glycosidase</keyword>
<dbReference type="InterPro" id="IPR000445">
    <property type="entry name" value="HhH_motif"/>
</dbReference>
<accession>A0A0R2FM11</accession>
<dbReference type="GO" id="GO:0051539">
    <property type="term" value="F:4 iron, 4 sulfur cluster binding"/>
    <property type="evidence" value="ECO:0007669"/>
    <property type="project" value="UniProtKB-KW"/>
</dbReference>
<keyword evidence="5 10" id="KW-0378">Hydrolase</keyword>
<evidence type="ECO:0000256" key="8">
    <source>
        <dbReference type="ARBA" id="ARBA00023204"/>
    </source>
</evidence>
<dbReference type="InterPro" id="IPR003265">
    <property type="entry name" value="HhH-GPD_domain"/>
</dbReference>
<protein>
    <recommendedName>
        <fullName evidence="10">Endonuclease III</fullName>
        <ecNumber evidence="10">4.2.99.18</ecNumber>
    </recommendedName>
    <alternativeName>
        <fullName evidence="10">DNA-(apurinic or apyrimidinic site) lyase</fullName>
    </alternativeName>
</protein>
<dbReference type="Pfam" id="PF00633">
    <property type="entry name" value="HHH"/>
    <property type="match status" value="1"/>
</dbReference>
<dbReference type="SMART" id="SM00478">
    <property type="entry name" value="ENDO3c"/>
    <property type="match status" value="1"/>
</dbReference>
<dbReference type="CDD" id="cd00056">
    <property type="entry name" value="ENDO3c"/>
    <property type="match status" value="1"/>
</dbReference>
<evidence type="ECO:0000256" key="1">
    <source>
        <dbReference type="ARBA" id="ARBA00008343"/>
    </source>
</evidence>
<dbReference type="Gene3D" id="1.10.340.30">
    <property type="entry name" value="Hypothetical protein, domain 2"/>
    <property type="match status" value="1"/>
</dbReference>
<evidence type="ECO:0000256" key="2">
    <source>
        <dbReference type="ARBA" id="ARBA00022485"/>
    </source>
</evidence>
<reference evidence="12 13" key="1">
    <citation type="journal article" date="2015" name="Genome Announc.">
        <title>Expanding the biotechnology potential of lactobacilli through comparative genomics of 213 strains and associated genera.</title>
        <authorList>
            <person name="Sun Z."/>
            <person name="Harris H.M."/>
            <person name="McCann A."/>
            <person name="Guo C."/>
            <person name="Argimon S."/>
            <person name="Zhang W."/>
            <person name="Yang X."/>
            <person name="Jeffery I.B."/>
            <person name="Cooney J.C."/>
            <person name="Kagawa T.F."/>
            <person name="Liu W."/>
            <person name="Song Y."/>
            <person name="Salvetti E."/>
            <person name="Wrobel A."/>
            <person name="Rasinkangas P."/>
            <person name="Parkhill J."/>
            <person name="Rea M.C."/>
            <person name="O'Sullivan O."/>
            <person name="Ritari J."/>
            <person name="Douillard F.P."/>
            <person name="Paul Ross R."/>
            <person name="Yang R."/>
            <person name="Briner A.E."/>
            <person name="Felis G.E."/>
            <person name="de Vos W.M."/>
            <person name="Barrangou R."/>
            <person name="Klaenhammer T.R."/>
            <person name="Caufield P.W."/>
            <person name="Cui Y."/>
            <person name="Zhang H."/>
            <person name="O'Toole P.W."/>
        </authorList>
    </citation>
    <scope>NUCLEOTIDE SEQUENCE [LARGE SCALE GENOMIC DNA]</scope>
    <source>
        <strain evidence="12 13">DSM 22697</strain>
    </source>
</reference>
<gene>
    <name evidence="10" type="primary">nth</name>
    <name evidence="12" type="ORF">FC75_GL000400</name>
</gene>
<evidence type="ECO:0000259" key="11">
    <source>
        <dbReference type="SMART" id="SM00478"/>
    </source>
</evidence>
<dbReference type="GO" id="GO:0003677">
    <property type="term" value="F:DNA binding"/>
    <property type="evidence" value="ECO:0007669"/>
    <property type="project" value="UniProtKB-UniRule"/>
</dbReference>
<feature type="domain" description="HhH-GPD" evidence="11">
    <location>
        <begin position="41"/>
        <end position="189"/>
    </location>
</feature>
<sequence>MSKMTNARAQQLLRLVLDLYPDPQPTLNATSPYQILVAVMLSAQTTDVAVNACTPALFAAYPTPAVMAAAPLAEIEAKIDRLGLYHNKAKYLKALSAALVDHFNGQVPQTYAALTSLPGVGRKTATVVRTDAFGIPGIAVDTHVSRIIKGFGIAPQKATPDQIQARLEHLMQPETWIRLHRGLIRLGREWLTARHPQLPPDPAWQAFKNEYKPLKEGQSK</sequence>
<dbReference type="PIRSF" id="PIRSF001435">
    <property type="entry name" value="Nth"/>
    <property type="match status" value="1"/>
</dbReference>
<comment type="caution">
    <text evidence="10">Lacks conserved residue(s) required for the propagation of feature annotation.</text>
</comment>
<evidence type="ECO:0000256" key="4">
    <source>
        <dbReference type="ARBA" id="ARBA00022763"/>
    </source>
</evidence>
<keyword evidence="6" id="KW-0408">Iron</keyword>
<name>A0A0R2FM11_9LACO</name>
<dbReference type="GO" id="GO:0019104">
    <property type="term" value="F:DNA N-glycosylase activity"/>
    <property type="evidence" value="ECO:0007669"/>
    <property type="project" value="UniProtKB-UniRule"/>
</dbReference>
<dbReference type="EC" id="4.2.99.18" evidence="10"/>
<evidence type="ECO:0000256" key="6">
    <source>
        <dbReference type="ARBA" id="ARBA00023004"/>
    </source>
</evidence>
<keyword evidence="3" id="KW-0479">Metal-binding</keyword>
<keyword evidence="8 10" id="KW-0234">DNA repair</keyword>
<dbReference type="GO" id="GO:0046872">
    <property type="term" value="F:metal ion binding"/>
    <property type="evidence" value="ECO:0007669"/>
    <property type="project" value="UniProtKB-KW"/>
</dbReference>
<evidence type="ECO:0000256" key="3">
    <source>
        <dbReference type="ARBA" id="ARBA00022723"/>
    </source>
</evidence>
<dbReference type="InterPro" id="IPR005759">
    <property type="entry name" value="Nth"/>
</dbReference>
<evidence type="ECO:0000256" key="7">
    <source>
        <dbReference type="ARBA" id="ARBA00023014"/>
    </source>
</evidence>
<dbReference type="Pfam" id="PF00730">
    <property type="entry name" value="HhH-GPD"/>
    <property type="match status" value="1"/>
</dbReference>
<keyword evidence="10" id="KW-0238">DNA-binding</keyword>
<keyword evidence="7" id="KW-0411">Iron-sulfur</keyword>
<comment type="similarity">
    <text evidence="1 10">Belongs to the Nth/MutY family.</text>
</comment>
<keyword evidence="2" id="KW-0004">4Fe-4S</keyword>
<dbReference type="Proteomes" id="UP000050865">
    <property type="component" value="Unassembled WGS sequence"/>
</dbReference>
<keyword evidence="10 12" id="KW-0456">Lyase</keyword>
<dbReference type="AlphaFoldDB" id="A0A0R2FM11"/>
<dbReference type="GO" id="GO:0140078">
    <property type="term" value="F:class I DNA-(apurinic or apyrimidinic site) endonuclease activity"/>
    <property type="evidence" value="ECO:0007669"/>
    <property type="project" value="UniProtKB-EC"/>
</dbReference>
<dbReference type="InterPro" id="IPR023170">
    <property type="entry name" value="HhH_base_excis_C"/>
</dbReference>
<comment type="cofactor">
    <cofactor evidence="10">
        <name>[4Fe-4S] cluster</name>
        <dbReference type="ChEBI" id="CHEBI:49883"/>
    </cofactor>
    <text evidence="10">Binds 1 [4Fe-4S] cluster.</text>
</comment>
<dbReference type="EMBL" id="AYZJ01000010">
    <property type="protein sequence ID" value="KRN25485.1"/>
    <property type="molecule type" value="Genomic_DNA"/>
</dbReference>
<evidence type="ECO:0000256" key="5">
    <source>
        <dbReference type="ARBA" id="ARBA00022801"/>
    </source>
</evidence>
<dbReference type="GO" id="GO:0006285">
    <property type="term" value="P:base-excision repair, AP site formation"/>
    <property type="evidence" value="ECO:0007669"/>
    <property type="project" value="TreeGrafter"/>
</dbReference>
<dbReference type="HAMAP" id="MF_00942">
    <property type="entry name" value="Nth"/>
    <property type="match status" value="1"/>
</dbReference>
<dbReference type="PATRIC" id="fig|1423730.4.peg.418"/>
<organism evidence="12 13">
    <name type="scientific">Lacticaseibacillus camelliae DSM 22697 = JCM 13995</name>
    <dbReference type="NCBI Taxonomy" id="1423730"/>
    <lineage>
        <taxon>Bacteria</taxon>
        <taxon>Bacillati</taxon>
        <taxon>Bacillota</taxon>
        <taxon>Bacilli</taxon>
        <taxon>Lactobacillales</taxon>
        <taxon>Lactobacillaceae</taxon>
        <taxon>Lacticaseibacillus</taxon>
    </lineage>
</organism>
<dbReference type="FunFam" id="1.10.340.30:FF:000001">
    <property type="entry name" value="Endonuclease III"/>
    <property type="match status" value="1"/>
</dbReference>
<evidence type="ECO:0000256" key="9">
    <source>
        <dbReference type="ARBA" id="ARBA00023295"/>
    </source>
</evidence>
<dbReference type="PANTHER" id="PTHR10359">
    <property type="entry name" value="A/G-SPECIFIC ADENINE GLYCOSYLASE/ENDONUCLEASE III"/>
    <property type="match status" value="1"/>
</dbReference>
<dbReference type="InterPro" id="IPR011257">
    <property type="entry name" value="DNA_glycosylase"/>
</dbReference>
<proteinExistence type="inferred from homology"/>
<evidence type="ECO:0000313" key="12">
    <source>
        <dbReference type="EMBL" id="KRN25485.1"/>
    </source>
</evidence>
<evidence type="ECO:0000313" key="13">
    <source>
        <dbReference type="Proteomes" id="UP000050865"/>
    </source>
</evidence>
<dbReference type="SUPFAM" id="SSF48150">
    <property type="entry name" value="DNA-glycosylase"/>
    <property type="match status" value="1"/>
</dbReference>
<comment type="caution">
    <text evidence="12">The sequence shown here is derived from an EMBL/GenBank/DDBJ whole genome shotgun (WGS) entry which is preliminary data.</text>
</comment>
<keyword evidence="4 10" id="KW-0227">DNA damage</keyword>
<dbReference type="Gene3D" id="1.10.1670.10">
    <property type="entry name" value="Helix-hairpin-Helix base-excision DNA repair enzymes (C-terminal)"/>
    <property type="match status" value="1"/>
</dbReference>
<comment type="catalytic activity">
    <reaction evidence="10">
        <text>2'-deoxyribonucleotide-(2'-deoxyribose 5'-phosphate)-2'-deoxyribonucleotide-DNA = a 3'-end 2'-deoxyribonucleotide-(2,3-dehydro-2,3-deoxyribose 5'-phosphate)-DNA + a 5'-end 5'-phospho-2'-deoxyribonucleoside-DNA + H(+)</text>
        <dbReference type="Rhea" id="RHEA:66592"/>
        <dbReference type="Rhea" id="RHEA-COMP:13180"/>
        <dbReference type="Rhea" id="RHEA-COMP:16897"/>
        <dbReference type="Rhea" id="RHEA-COMP:17067"/>
        <dbReference type="ChEBI" id="CHEBI:15378"/>
        <dbReference type="ChEBI" id="CHEBI:136412"/>
        <dbReference type="ChEBI" id="CHEBI:157695"/>
        <dbReference type="ChEBI" id="CHEBI:167181"/>
        <dbReference type="EC" id="4.2.99.18"/>
    </reaction>
</comment>